<dbReference type="GO" id="GO:0003676">
    <property type="term" value="F:nucleic acid binding"/>
    <property type="evidence" value="ECO:0007669"/>
    <property type="project" value="InterPro"/>
</dbReference>
<keyword evidence="14" id="KW-1185">Reference proteome</keyword>
<dbReference type="PANTHER" id="PTHR35046">
    <property type="entry name" value="ZINC KNUCKLE (CCHC-TYPE) FAMILY PROTEIN"/>
    <property type="match status" value="1"/>
</dbReference>
<evidence type="ECO:0000256" key="9">
    <source>
        <dbReference type="SAM" id="MobiDB-lite"/>
    </source>
</evidence>
<sequence length="2882" mass="329114">MSHHLGKARTVIDSHHLMIVVDHHHLMVYIDILPHMIFDDTTQDMVMRQEDESLDMKTFLIRRLLPLAPPPQWPLPRHMPMDSDATSASNKATLHGNVPISYVSAKKLYFDELNAQVSKMPPLEDDLGGDGVEHGEHGILPSPTEAHGVEMVEHGKFPSTKEAHGDEQVEPTPTCLIDELVPIPCEHESHLAHLSESDSELSDFHPICEFECFHLEDMSDTQSELREVDDRSMEDIAFANTLTSPSLVSSYVALGSTEDEFPLMEKMYMVHEDDDISPCLLQDGHVDHMDPPTSTTPTSHESAFKGTDIDKDQERRNPHGARKKEEEEGKKRKKKREEEALPAQRPVRPGHRPGSLAQRPVRPGHRPGSRPPEANRTESARRPPHQARDVEMEEDSSHHQASSEESVRPHQRHNNDDQDEGHGRPPPPQQQRNNNEDAQGPQPQPQQRQAHGEARPPPRRNDRNEEEIFGKLKFTMPKFQGEEDPDAYLSWVLKVDKIFRIHNFSEAKKVAMASLEFEGYANVWWEEVNKKREKEDLAPIDTWEEMQEVMHTRFVPTHHKRDLFNKLTQLKQSYKSVEEYYKEMHMTMMSANVDEREEQTMARFLNGLNIPVKRIVEFLPYKNMVELLHQATRAERQVREDLASAKTKTFFAARNAMNASSSIKNTSALASKDPPKQARSAIKTTSFKPEQSTMSSKASTGSSNITCFKCGAQGHKSFECKNTRVMITRDDGDVEYLSEGEYEALVQAATSHEEDDLEDQEQVLCVHDASPSLVVTKVLTTHALPNEDQRCNIFQTRAGINGKSIKVIIDGGSCHNLASTELCTKLNLPLRKHPHPYHVQWLSDNGNVKIQHTVTISFKIGAYEDTIDCDVVPMTVCHMLLGRPWQYDKKANHDGYTNAYSFKVNDKTYILRPMTPSQVIADNAKALARAKEATITSELRGERVIHQKESERHKPYVSEMKSVLLATKSEMREVHHNPSTTLHYVLICKGPSAETNDLTNIPSSLLSLLKEFQDVFPDELPHGLPPLRGIEHRIDLIPGAPLPNRAAYRTNPEDTKEIQRQIQDLLAKGKNLEDHVHHVREVLCILRHEKLYANLPKCTFAQNKLVFLGFVVSANGIEVDSSKVEAIHNWPTPTNVGQVRSFHGLAGFYRRFVKDFSTIACPLNELTKKNVPFVWGKAQQNAFDELKKRLTEAPLLVLPDFSKTFEIECDASGLGIGGVLMQNGKPVAYYSEKLDGARLNYPIYDKELYALVRVLEVWQHYLWPKEFIIHSDHESLKYLKSQHNLNKRHAKWVEFIESFPYVIKYKKGKDNVVADALSRKLTLLLTRLDFHVLGLDEIKEQYASDTFFGPIFAKCSIEKGIDDFYLHQGFLFKGNKLCVPMSSLRLLLLQESHGGGLMGHFGRDKTLSMLSTHYYWPRMKRDVERLCNRCTTCLQAKSTSNSYGLYTPLPIPYAPWSDISMDFVLGLPRTKYGHDSIFVVVDRFSKMAHFIPCSRTDDASHIASLFFREIVRLHGVPRSIVSDRDVKFMSYLWKTLMAKFNVKLLFSSSSHPQTDGQTEVVNRSLSTLLRVLVKKNLKAWEDCIPHAEFAYNRAKHSTTSRSPFMVVYGFEPPTAIDLLPLPLHEQVNMDIDKRAQYMKKLHEDTRATIEQQVLRQATRLNLKKKARIFNEGDLVWIHLRKDRFPQERNSKLKPRGDGPFKVLKRINDNAYVVDIPTSKYLVSNTFNEFQDVFPDELPHGLPPLRGIEHRIDLIPGAPLPNRAAYRTNPEDTKEIQRQIQDLLAKGYVRESLSPCAVPVILVPKPDETQRMCMDCRPINAITVRYRHPIPRLDDMLDELSGATIFSKIDLRSGYHQIRMAIGDEWKTAFKTKLGLYEWLVMPFGLSNAPSTFMRLMNHILRPLIGKSVVVYFDDILIYSKNLEDHVQHVREVLCILRHEKLFANLPKCHFAQNKLVFLGFVVSANGIEVDSSKVEAIHNWPTPTNVGQVRSFHGLAGFYRRFVKDFSTIACPLNELTKKNVPFVWGKAQQKAFDELKKRLTEAPLLALPDFSKTFEIECDASGLGIGGVLMQNGKPVAYYSEKLDGARLNYPIYDKELYALVRVLEVWQHYLWPKEFVIHSDHESLKYLKSQHNLNKRHAKWVEFIESFPYVIKYKKGKENVVADALSRKITLLLTPNKICIPESSLRKLLLQESHGGGLMGHFGREKTYAMLSTHYYWPRMYRDVERLCRRCTTCLQAKEVVRLHGIPASIVSDRDVKFMSYLWKSLMAKFGVKLLFSSSSHPQTDGQTEVVNRSLSTLLRTLVKTNLKSWEDCLPHAEFAYNRAKHSTTARSPFMVVYGFEPPTALDILPLPLHERTNMDFDERTTAIKKLHEETRATIQEHVLRQATRLNAKKKERVFEEGDLVWIHLRKERFPQERNSKLKPRGDGPFKVLKRINNNAYVIDIPTSKYLVSNTFNVSDLSPYHGDEEEQESRTTLSQGGGDDAGWPSVTSSPRPTSPPSGPMTRARAKAIHDKVNSLLTTLDLDTPLDGMLPHAETLCVIRYMEHQGPGKDETSWSREGEEQQNLEMNMEPKPTSPEERQGRKGRWPVTGPVRPAPRPDAPVTGPVNRAQTGPAPSYRTTTGPRTGFFAEAREVVRLHGIPASIVSDRDVKFMSYLWKSLMAKFGVKLLFSSSSHPQTDGQTEVVNRSLSTLLRTLVKKNLKSWEDCLPHAEFAYNRAKHSTTLRSPFMIVYGFEPPTALDILPLPLHQRTNMDFDERTTAMKKLHEETRATIQDHVLRQATRLNAKKKERVFEEGDLVWVHLRKERFPQERNSKLKPRGDGPFKVLKRINNNAYVIDIPTSKYLVSNTFNISDLSPHHGDEEEQESRTTLSQGGEMM</sequence>
<dbReference type="Proteomes" id="UP001231189">
    <property type="component" value="Unassembled WGS sequence"/>
</dbReference>
<dbReference type="Pfam" id="PF17917">
    <property type="entry name" value="RT_RNaseH"/>
    <property type="match status" value="2"/>
</dbReference>
<dbReference type="CDD" id="cd01647">
    <property type="entry name" value="RT_LTR"/>
    <property type="match status" value="1"/>
</dbReference>
<feature type="compositionally biased region" description="Basic and acidic residues" evidence="9">
    <location>
        <begin position="373"/>
        <end position="423"/>
    </location>
</feature>
<dbReference type="GO" id="GO:0015074">
    <property type="term" value="P:DNA integration"/>
    <property type="evidence" value="ECO:0007669"/>
    <property type="project" value="InterPro"/>
</dbReference>
<dbReference type="Gene3D" id="3.10.10.10">
    <property type="entry name" value="HIV Type 1 Reverse Transcriptase, subunit A, domain 1"/>
    <property type="match status" value="1"/>
</dbReference>
<dbReference type="Gene3D" id="3.30.420.10">
    <property type="entry name" value="Ribonuclease H-like superfamily/Ribonuclease H"/>
    <property type="match status" value="3"/>
</dbReference>
<dbReference type="SMART" id="SM00343">
    <property type="entry name" value="ZnF_C2HC"/>
    <property type="match status" value="1"/>
</dbReference>
<feature type="region of interest" description="Disordered" evidence="9">
    <location>
        <begin position="664"/>
        <end position="699"/>
    </location>
</feature>
<dbReference type="InterPro" id="IPR012337">
    <property type="entry name" value="RNaseH-like_sf"/>
</dbReference>
<dbReference type="InterPro" id="IPR036397">
    <property type="entry name" value="RNaseH_sf"/>
</dbReference>
<dbReference type="Pfam" id="PF03732">
    <property type="entry name" value="Retrotrans_gag"/>
    <property type="match status" value="1"/>
</dbReference>
<dbReference type="InterPro" id="IPR021109">
    <property type="entry name" value="Peptidase_aspartic_dom_sf"/>
</dbReference>
<feature type="region of interest" description="Disordered" evidence="9">
    <location>
        <begin position="2859"/>
        <end position="2882"/>
    </location>
</feature>
<dbReference type="Gene3D" id="3.30.70.270">
    <property type="match status" value="4"/>
</dbReference>
<dbReference type="Gene3D" id="2.40.70.10">
    <property type="entry name" value="Acid Proteases"/>
    <property type="match status" value="1"/>
</dbReference>
<protein>
    <recommendedName>
        <fullName evidence="1">RNA-directed DNA polymerase</fullName>
        <ecNumber evidence="1">2.7.7.49</ecNumber>
    </recommendedName>
</protein>
<keyword evidence="8" id="KW-0863">Zinc-finger</keyword>
<evidence type="ECO:0000259" key="10">
    <source>
        <dbReference type="PROSITE" id="PS50158"/>
    </source>
</evidence>
<feature type="region of interest" description="Disordered" evidence="9">
    <location>
        <begin position="2464"/>
        <end position="2509"/>
    </location>
</feature>
<evidence type="ECO:0000256" key="7">
    <source>
        <dbReference type="ARBA" id="ARBA00022918"/>
    </source>
</evidence>
<dbReference type="FunFam" id="1.10.340.70:FF:000001">
    <property type="entry name" value="Retrovirus-related Pol polyprotein from transposon gypsy-like Protein"/>
    <property type="match status" value="2"/>
</dbReference>
<feature type="compositionally biased region" description="Basic and acidic residues" evidence="9">
    <location>
        <begin position="2551"/>
        <end position="2564"/>
    </location>
</feature>
<dbReference type="Gene3D" id="3.10.20.370">
    <property type="match status" value="2"/>
</dbReference>
<evidence type="ECO:0000256" key="3">
    <source>
        <dbReference type="ARBA" id="ARBA00022695"/>
    </source>
</evidence>
<dbReference type="InterPro" id="IPR001584">
    <property type="entry name" value="Integrase_cat-core"/>
</dbReference>
<keyword evidence="7" id="KW-0695">RNA-directed DNA polymerase</keyword>
<evidence type="ECO:0000313" key="13">
    <source>
        <dbReference type="EMBL" id="KAK1602331.1"/>
    </source>
</evidence>
<feature type="compositionally biased region" description="Basic and acidic residues" evidence="9">
    <location>
        <begin position="307"/>
        <end position="330"/>
    </location>
</feature>
<dbReference type="InterPro" id="IPR043502">
    <property type="entry name" value="DNA/RNA_pol_sf"/>
</dbReference>
<evidence type="ECO:0000256" key="2">
    <source>
        <dbReference type="ARBA" id="ARBA00022679"/>
    </source>
</evidence>
<dbReference type="InterPro" id="IPR041588">
    <property type="entry name" value="Integrase_H2C2"/>
</dbReference>
<evidence type="ECO:0000256" key="1">
    <source>
        <dbReference type="ARBA" id="ARBA00012493"/>
    </source>
</evidence>
<evidence type="ECO:0000256" key="5">
    <source>
        <dbReference type="ARBA" id="ARBA00022759"/>
    </source>
</evidence>
<keyword evidence="3" id="KW-0548">Nucleotidyltransferase</keyword>
<dbReference type="Pfam" id="PF24626">
    <property type="entry name" value="SH3_Tf2-1"/>
    <property type="match status" value="3"/>
</dbReference>
<dbReference type="GO" id="GO:0016787">
    <property type="term" value="F:hydrolase activity"/>
    <property type="evidence" value="ECO:0007669"/>
    <property type="project" value="UniProtKB-KW"/>
</dbReference>
<proteinExistence type="predicted"/>
<dbReference type="InterPro" id="IPR041373">
    <property type="entry name" value="RT_RNaseH"/>
</dbReference>
<organism evidence="13 14">
    <name type="scientific">Lolium multiflorum</name>
    <name type="common">Italian ryegrass</name>
    <name type="synonym">Lolium perenne subsp. multiflorum</name>
    <dbReference type="NCBI Taxonomy" id="4521"/>
    <lineage>
        <taxon>Eukaryota</taxon>
        <taxon>Viridiplantae</taxon>
        <taxon>Streptophyta</taxon>
        <taxon>Embryophyta</taxon>
        <taxon>Tracheophyta</taxon>
        <taxon>Spermatophyta</taxon>
        <taxon>Magnoliopsida</taxon>
        <taxon>Liliopsida</taxon>
        <taxon>Poales</taxon>
        <taxon>Poaceae</taxon>
        <taxon>BOP clade</taxon>
        <taxon>Pooideae</taxon>
        <taxon>Poodae</taxon>
        <taxon>Poeae</taxon>
        <taxon>Poeae Chloroplast Group 2 (Poeae type)</taxon>
        <taxon>Loliodinae</taxon>
        <taxon>Loliinae</taxon>
        <taxon>Lolium</taxon>
    </lineage>
</organism>
<feature type="compositionally biased region" description="Basic and acidic residues" evidence="9">
    <location>
        <begin position="450"/>
        <end position="464"/>
    </location>
</feature>
<keyword evidence="4" id="KW-0540">Nuclease</keyword>
<evidence type="ECO:0000256" key="4">
    <source>
        <dbReference type="ARBA" id="ARBA00022722"/>
    </source>
</evidence>
<dbReference type="PROSITE" id="PS50878">
    <property type="entry name" value="RT_POL"/>
    <property type="match status" value="1"/>
</dbReference>
<dbReference type="EC" id="2.7.7.49" evidence="1"/>
<dbReference type="PANTHER" id="PTHR35046:SF9">
    <property type="entry name" value="RNA-DIRECTED DNA POLYMERASE"/>
    <property type="match status" value="1"/>
</dbReference>
<reference evidence="13" key="1">
    <citation type="submission" date="2023-07" db="EMBL/GenBank/DDBJ databases">
        <title>A chromosome-level genome assembly of Lolium multiflorum.</title>
        <authorList>
            <person name="Chen Y."/>
            <person name="Copetti D."/>
            <person name="Kolliker R."/>
            <person name="Studer B."/>
        </authorList>
    </citation>
    <scope>NUCLEOTIDE SEQUENCE</scope>
    <source>
        <strain evidence="13">02402/16</strain>
        <tissue evidence="13">Leaf</tissue>
    </source>
</reference>
<keyword evidence="6" id="KW-0378">Hydrolase</keyword>
<dbReference type="SUPFAM" id="SSF53098">
    <property type="entry name" value="Ribonuclease H-like"/>
    <property type="match status" value="3"/>
</dbReference>
<dbReference type="GO" id="GO:0008270">
    <property type="term" value="F:zinc ion binding"/>
    <property type="evidence" value="ECO:0007669"/>
    <property type="project" value="UniProtKB-KW"/>
</dbReference>
<feature type="domain" description="Integrase catalytic" evidence="12">
    <location>
        <begin position="2240"/>
        <end position="2343"/>
    </location>
</feature>
<evidence type="ECO:0000256" key="8">
    <source>
        <dbReference type="PROSITE-ProRule" id="PRU00047"/>
    </source>
</evidence>
<dbReference type="InterPro" id="IPR000477">
    <property type="entry name" value="RT_dom"/>
</dbReference>
<dbReference type="FunFam" id="3.30.420.10:FF:000032">
    <property type="entry name" value="Retrovirus-related Pol polyprotein from transposon 297-like Protein"/>
    <property type="match status" value="3"/>
</dbReference>
<dbReference type="EMBL" id="JAUUTY010000278">
    <property type="protein sequence ID" value="KAK1602331.1"/>
    <property type="molecule type" value="Genomic_DNA"/>
</dbReference>
<feature type="domain" description="Reverse transcriptase" evidence="11">
    <location>
        <begin position="1783"/>
        <end position="1962"/>
    </location>
</feature>
<feature type="domain" description="Integrase catalytic" evidence="12">
    <location>
        <begin position="2576"/>
        <end position="2739"/>
    </location>
</feature>
<gene>
    <name evidence="13" type="ORF">QYE76_048165</name>
</gene>
<feature type="region of interest" description="Disordered" evidence="9">
    <location>
        <begin position="2551"/>
        <end position="2627"/>
    </location>
</feature>
<name>A0AAD8VEL6_LOLMU</name>
<dbReference type="FunFam" id="3.30.70.270:FF:000020">
    <property type="entry name" value="Transposon Tf2-6 polyprotein-like Protein"/>
    <property type="match status" value="2"/>
</dbReference>
<evidence type="ECO:0000313" key="14">
    <source>
        <dbReference type="Proteomes" id="UP001231189"/>
    </source>
</evidence>
<dbReference type="GO" id="GO:0004519">
    <property type="term" value="F:endonuclease activity"/>
    <property type="evidence" value="ECO:0007669"/>
    <property type="project" value="UniProtKB-KW"/>
</dbReference>
<comment type="caution">
    <text evidence="13">The sequence shown here is derived from an EMBL/GenBank/DDBJ whole genome shotgun (WGS) entry which is preliminary data.</text>
</comment>
<dbReference type="Gene3D" id="1.10.340.70">
    <property type="match status" value="1"/>
</dbReference>
<dbReference type="CDD" id="cd00303">
    <property type="entry name" value="retropepsin_like"/>
    <property type="match status" value="1"/>
</dbReference>
<dbReference type="InterPro" id="IPR056924">
    <property type="entry name" value="SH3_Tf2-1"/>
</dbReference>
<evidence type="ECO:0000259" key="12">
    <source>
        <dbReference type="PROSITE" id="PS50994"/>
    </source>
</evidence>
<keyword evidence="5" id="KW-0255">Endonuclease</keyword>
<keyword evidence="8" id="KW-0479">Metal-binding</keyword>
<feature type="compositionally biased region" description="Polar residues" evidence="9">
    <location>
        <begin position="682"/>
        <end position="691"/>
    </location>
</feature>
<dbReference type="InterPro" id="IPR043128">
    <property type="entry name" value="Rev_trsase/Diguanyl_cyclase"/>
</dbReference>
<feature type="domain" description="Integrase catalytic" evidence="12">
    <location>
        <begin position="1451"/>
        <end position="1611"/>
    </location>
</feature>
<feature type="compositionally biased region" description="Polar residues" evidence="9">
    <location>
        <begin position="2872"/>
        <end position="2882"/>
    </location>
</feature>
<evidence type="ECO:0000256" key="6">
    <source>
        <dbReference type="ARBA" id="ARBA00022801"/>
    </source>
</evidence>
<dbReference type="CDD" id="cd09274">
    <property type="entry name" value="RNase_HI_RT_Ty3"/>
    <property type="match status" value="2"/>
</dbReference>
<keyword evidence="2" id="KW-0808">Transferase</keyword>
<dbReference type="InterPro" id="IPR005162">
    <property type="entry name" value="Retrotrans_gag_dom"/>
</dbReference>
<dbReference type="PROSITE" id="PS50158">
    <property type="entry name" value="ZF_CCHC"/>
    <property type="match status" value="1"/>
</dbReference>
<feature type="region of interest" description="Disordered" evidence="9">
    <location>
        <begin position="279"/>
        <end position="464"/>
    </location>
</feature>
<dbReference type="Pfam" id="PF00078">
    <property type="entry name" value="RVT_1"/>
    <property type="match status" value="1"/>
</dbReference>
<evidence type="ECO:0000259" key="11">
    <source>
        <dbReference type="PROSITE" id="PS50878"/>
    </source>
</evidence>
<feature type="compositionally biased region" description="Low complexity" evidence="9">
    <location>
        <begin position="439"/>
        <end position="449"/>
    </location>
</feature>
<keyword evidence="8" id="KW-0862">Zinc</keyword>
<dbReference type="SUPFAM" id="SSF56672">
    <property type="entry name" value="DNA/RNA polymerases"/>
    <property type="match status" value="2"/>
</dbReference>
<feature type="domain" description="CCHC-type" evidence="10">
    <location>
        <begin position="707"/>
        <end position="722"/>
    </location>
</feature>
<dbReference type="GO" id="GO:0003964">
    <property type="term" value="F:RNA-directed DNA polymerase activity"/>
    <property type="evidence" value="ECO:0007669"/>
    <property type="project" value="UniProtKB-KW"/>
</dbReference>
<accession>A0AAD8VEL6</accession>
<dbReference type="PROSITE" id="PS50994">
    <property type="entry name" value="INTEGRASE"/>
    <property type="match status" value="3"/>
</dbReference>
<dbReference type="Pfam" id="PF17921">
    <property type="entry name" value="Integrase_H2C2"/>
    <property type="match status" value="2"/>
</dbReference>
<dbReference type="InterPro" id="IPR001878">
    <property type="entry name" value="Znf_CCHC"/>
</dbReference>